<dbReference type="InterPro" id="IPR013249">
    <property type="entry name" value="RNA_pol_sigma70_r4_t2"/>
</dbReference>
<keyword evidence="3 6" id="KW-0731">Sigma factor</keyword>
<evidence type="ECO:0000313" key="10">
    <source>
        <dbReference type="Proteomes" id="UP000469125"/>
    </source>
</evidence>
<dbReference type="PANTHER" id="PTHR43133">
    <property type="entry name" value="RNA POLYMERASE ECF-TYPE SIGMA FACTO"/>
    <property type="match status" value="1"/>
</dbReference>
<accession>A0A6N8FH66</accession>
<gene>
    <name evidence="9" type="ORF">GMD78_09180</name>
</gene>
<comment type="similarity">
    <text evidence="1 6">Belongs to the sigma-70 factor family. ECF subfamily.</text>
</comment>
<keyword evidence="10" id="KW-1185">Reference proteome</keyword>
<dbReference type="NCBIfam" id="TIGR02937">
    <property type="entry name" value="sigma70-ECF"/>
    <property type="match status" value="1"/>
</dbReference>
<proteinExistence type="inferred from homology"/>
<evidence type="ECO:0000256" key="4">
    <source>
        <dbReference type="ARBA" id="ARBA00023125"/>
    </source>
</evidence>
<dbReference type="InterPro" id="IPR013324">
    <property type="entry name" value="RNA_pol_sigma_r3/r4-like"/>
</dbReference>
<keyword evidence="4 6" id="KW-0238">DNA-binding</keyword>
<dbReference type="SUPFAM" id="SSF88946">
    <property type="entry name" value="Sigma2 domain of RNA polymerase sigma factors"/>
    <property type="match status" value="1"/>
</dbReference>
<dbReference type="Gene3D" id="1.10.1740.10">
    <property type="match status" value="1"/>
</dbReference>
<dbReference type="PANTHER" id="PTHR43133:SF51">
    <property type="entry name" value="RNA POLYMERASE SIGMA FACTOR"/>
    <property type="match status" value="1"/>
</dbReference>
<dbReference type="Proteomes" id="UP000469125">
    <property type="component" value="Unassembled WGS sequence"/>
</dbReference>
<dbReference type="SUPFAM" id="SSF88659">
    <property type="entry name" value="Sigma3 and sigma4 domains of RNA polymerase sigma factors"/>
    <property type="match status" value="1"/>
</dbReference>
<name>A0A6N8FH66_9BACI</name>
<dbReference type="GO" id="GO:0003677">
    <property type="term" value="F:DNA binding"/>
    <property type="evidence" value="ECO:0007669"/>
    <property type="project" value="UniProtKB-KW"/>
</dbReference>
<dbReference type="InterPro" id="IPR014284">
    <property type="entry name" value="RNA_pol_sigma-70_dom"/>
</dbReference>
<feature type="domain" description="RNA polymerase sigma-70 region 2" evidence="7">
    <location>
        <begin position="28"/>
        <end position="93"/>
    </location>
</feature>
<dbReference type="InterPro" id="IPR000838">
    <property type="entry name" value="RNA_pol_sigma70_ECF_CS"/>
</dbReference>
<dbReference type="GO" id="GO:0006352">
    <property type="term" value="P:DNA-templated transcription initiation"/>
    <property type="evidence" value="ECO:0007669"/>
    <property type="project" value="InterPro"/>
</dbReference>
<evidence type="ECO:0000256" key="5">
    <source>
        <dbReference type="ARBA" id="ARBA00023163"/>
    </source>
</evidence>
<evidence type="ECO:0000256" key="6">
    <source>
        <dbReference type="RuleBase" id="RU000716"/>
    </source>
</evidence>
<dbReference type="Pfam" id="PF08281">
    <property type="entry name" value="Sigma70_r4_2"/>
    <property type="match status" value="1"/>
</dbReference>
<evidence type="ECO:0000259" key="7">
    <source>
        <dbReference type="Pfam" id="PF04542"/>
    </source>
</evidence>
<organism evidence="9 10">
    <name type="scientific">Ornithinibacillus caprae</name>
    <dbReference type="NCBI Taxonomy" id="2678566"/>
    <lineage>
        <taxon>Bacteria</taxon>
        <taxon>Bacillati</taxon>
        <taxon>Bacillota</taxon>
        <taxon>Bacilli</taxon>
        <taxon>Bacillales</taxon>
        <taxon>Bacillaceae</taxon>
        <taxon>Ornithinibacillus</taxon>
    </lineage>
</organism>
<dbReference type="AlphaFoldDB" id="A0A6N8FH66"/>
<dbReference type="Pfam" id="PF04542">
    <property type="entry name" value="Sigma70_r2"/>
    <property type="match status" value="1"/>
</dbReference>
<evidence type="ECO:0000256" key="3">
    <source>
        <dbReference type="ARBA" id="ARBA00023082"/>
    </source>
</evidence>
<evidence type="ECO:0000259" key="8">
    <source>
        <dbReference type="Pfam" id="PF08281"/>
    </source>
</evidence>
<feature type="domain" description="RNA polymerase sigma factor 70 region 4 type 2" evidence="8">
    <location>
        <begin position="157"/>
        <end position="206"/>
    </location>
</feature>
<sequence length="240" mass="27837">MHMTEQKRENEELVERARGGDQEAFSDLVRMHRAKALGWANSITKDSFLAEDIVQDALIRAFLKLGTLMDTNKFIPWLRQIVRNQAYMKLRRGGQYGKEMPICGFALDHQFDQGQEFQMDWGNVDRILFFLSYSAKEKSEHSDPSAHVMRLEVLQGIHSLLHCLSKRERAIFEAHFFGEIPPSEIAALFGMNKSNVYNTLSRSRAKVQKERIRVSIRDYVRSRSEQGLPKRKILKTPPKL</sequence>
<dbReference type="InterPro" id="IPR039425">
    <property type="entry name" value="RNA_pol_sigma-70-like"/>
</dbReference>
<protein>
    <recommendedName>
        <fullName evidence="6">RNA polymerase sigma factor</fullName>
    </recommendedName>
</protein>
<dbReference type="EMBL" id="WOCA01000006">
    <property type="protein sequence ID" value="MUK88561.1"/>
    <property type="molecule type" value="Genomic_DNA"/>
</dbReference>
<keyword evidence="2 6" id="KW-0805">Transcription regulation</keyword>
<dbReference type="RefSeq" id="WP_155668552.1">
    <property type="nucleotide sequence ID" value="NZ_WOCA01000006.1"/>
</dbReference>
<dbReference type="InterPro" id="IPR013325">
    <property type="entry name" value="RNA_pol_sigma_r2"/>
</dbReference>
<evidence type="ECO:0000256" key="1">
    <source>
        <dbReference type="ARBA" id="ARBA00010641"/>
    </source>
</evidence>
<dbReference type="InterPro" id="IPR007627">
    <property type="entry name" value="RNA_pol_sigma70_r2"/>
</dbReference>
<dbReference type="Gene3D" id="1.10.10.10">
    <property type="entry name" value="Winged helix-like DNA-binding domain superfamily/Winged helix DNA-binding domain"/>
    <property type="match status" value="1"/>
</dbReference>
<dbReference type="GO" id="GO:0006950">
    <property type="term" value="P:response to stress"/>
    <property type="evidence" value="ECO:0007669"/>
    <property type="project" value="UniProtKB-ARBA"/>
</dbReference>
<comment type="caution">
    <text evidence="9">The sequence shown here is derived from an EMBL/GenBank/DDBJ whole genome shotgun (WGS) entry which is preliminary data.</text>
</comment>
<keyword evidence="5 6" id="KW-0804">Transcription</keyword>
<evidence type="ECO:0000256" key="2">
    <source>
        <dbReference type="ARBA" id="ARBA00023015"/>
    </source>
</evidence>
<evidence type="ECO:0000313" key="9">
    <source>
        <dbReference type="EMBL" id="MUK88561.1"/>
    </source>
</evidence>
<dbReference type="InterPro" id="IPR036388">
    <property type="entry name" value="WH-like_DNA-bd_sf"/>
</dbReference>
<reference evidence="9 10" key="1">
    <citation type="submission" date="2019-11" db="EMBL/GenBank/DDBJ databases">
        <authorList>
            <person name="Li X."/>
        </authorList>
    </citation>
    <scope>NUCLEOTIDE SEQUENCE [LARGE SCALE GENOMIC DNA]</scope>
    <source>
        <strain evidence="9 10">L9</strain>
    </source>
</reference>
<dbReference type="PROSITE" id="PS01063">
    <property type="entry name" value="SIGMA70_ECF"/>
    <property type="match status" value="1"/>
</dbReference>
<dbReference type="GO" id="GO:0016987">
    <property type="term" value="F:sigma factor activity"/>
    <property type="evidence" value="ECO:0007669"/>
    <property type="project" value="UniProtKB-KW"/>
</dbReference>